<dbReference type="GO" id="GO:0016853">
    <property type="term" value="F:isomerase activity"/>
    <property type="evidence" value="ECO:0007669"/>
    <property type="project" value="UniProtKB-KW"/>
</dbReference>
<dbReference type="InterPro" id="IPR002938">
    <property type="entry name" value="FAD-bd"/>
</dbReference>
<accession>A0A7K0CC95</accession>
<comment type="caution">
    <text evidence="4">The sequence shown here is derived from an EMBL/GenBank/DDBJ whole genome shotgun (WGS) entry which is preliminary data.</text>
</comment>
<dbReference type="Gene3D" id="3.50.50.60">
    <property type="entry name" value="FAD/NAD(P)-binding domain"/>
    <property type="match status" value="1"/>
</dbReference>
<evidence type="ECO:0000259" key="3">
    <source>
        <dbReference type="Pfam" id="PF01494"/>
    </source>
</evidence>
<dbReference type="Pfam" id="PF01494">
    <property type="entry name" value="FAD_binding_3"/>
    <property type="match status" value="1"/>
</dbReference>
<organism evidence="4 5">
    <name type="scientific">Streptomyces smaragdinus</name>
    <dbReference type="NCBI Taxonomy" id="2585196"/>
    <lineage>
        <taxon>Bacteria</taxon>
        <taxon>Bacillati</taxon>
        <taxon>Actinomycetota</taxon>
        <taxon>Actinomycetes</taxon>
        <taxon>Kitasatosporales</taxon>
        <taxon>Streptomycetaceae</taxon>
        <taxon>Streptomyces</taxon>
    </lineage>
</organism>
<dbReference type="RefSeq" id="WP_153449682.1">
    <property type="nucleotide sequence ID" value="NZ_WEGJ01000001.1"/>
</dbReference>
<dbReference type="InterPro" id="IPR036188">
    <property type="entry name" value="FAD/NAD-bd_sf"/>
</dbReference>
<protein>
    <submittedName>
        <fullName evidence="4">Aurachin C monooxygenase/isomerase</fullName>
        <ecNumber evidence="4">1.14.13.222</ecNumber>
    </submittedName>
</protein>
<dbReference type="Proteomes" id="UP000466345">
    <property type="component" value="Unassembled WGS sequence"/>
</dbReference>
<dbReference type="AlphaFoldDB" id="A0A7K0CC95"/>
<evidence type="ECO:0000256" key="1">
    <source>
        <dbReference type="ARBA" id="ARBA00023002"/>
    </source>
</evidence>
<dbReference type="EMBL" id="WEGJ01000001">
    <property type="protein sequence ID" value="MQY10384.1"/>
    <property type="molecule type" value="Genomic_DNA"/>
</dbReference>
<dbReference type="SUPFAM" id="SSF51905">
    <property type="entry name" value="FAD/NAD(P)-binding domain"/>
    <property type="match status" value="1"/>
</dbReference>
<proteinExistence type="predicted"/>
<dbReference type="OrthoDB" id="4568714at2"/>
<dbReference type="PRINTS" id="PR00420">
    <property type="entry name" value="RNGMNOXGNASE"/>
</dbReference>
<dbReference type="PANTHER" id="PTHR13789:SF309">
    <property type="entry name" value="PUTATIVE (AFU_ORTHOLOGUE AFUA_6G14510)-RELATED"/>
    <property type="match status" value="1"/>
</dbReference>
<keyword evidence="4" id="KW-0413">Isomerase</keyword>
<keyword evidence="1 4" id="KW-0560">Oxidoreductase</keyword>
<dbReference type="EC" id="1.14.13.222" evidence="4"/>
<keyword evidence="5" id="KW-1185">Reference proteome</keyword>
<keyword evidence="2 4" id="KW-0503">Monooxygenase</keyword>
<evidence type="ECO:0000313" key="4">
    <source>
        <dbReference type="EMBL" id="MQY10384.1"/>
    </source>
</evidence>
<dbReference type="InterPro" id="IPR050493">
    <property type="entry name" value="FAD-dep_Monooxygenase_BioMet"/>
</dbReference>
<gene>
    <name evidence="4" type="primary">auaG_1</name>
    <name evidence="4" type="ORF">SRB5_04920</name>
</gene>
<sequence>MNAPSAVVIGAGVGGLTAAVALGRRGWQVTVLEKAASLEPVGAGIALAPNAQRCLDTVGLGDRVRALAAWQGAGGLRTPRGRWLSRLDAADAERRFGGAVVLLHRAALVGLLAGELPPDALRTGVAAEVADPGTAGRPARVRAGTREYEADLVVGADGIDSGVRRVLFPAHPGPAYSGFTAWRAVVEVPGLDFAPHETWGRGALWGSQPLKDGRVYVYGSAVAPRHGHAPDDEKSELLRRFGDWHDPVPRLIAATEPAGILRNDISWLEEPLPAFHHGRTALIGDAAHAMTPHLAQGGNQAIEDAVVLAHHVRPAGDPAASLERYTRDRLPRTTEVVRRSRRAGRVTMLRNPVATALRDTAARAASTVAPRAALKALDGIADWSPPAGQDE</sequence>
<dbReference type="GO" id="GO:0004497">
    <property type="term" value="F:monooxygenase activity"/>
    <property type="evidence" value="ECO:0007669"/>
    <property type="project" value="UniProtKB-KW"/>
</dbReference>
<feature type="domain" description="FAD-binding" evidence="3">
    <location>
        <begin position="6"/>
        <end position="340"/>
    </location>
</feature>
<reference evidence="4 5" key="1">
    <citation type="submission" date="2019-10" db="EMBL/GenBank/DDBJ databases">
        <title>Streptomyces smaragdinus sp. nov. and Streptomyces fabii sp. nov., isolated from the gut of fungus growing-termite Macrotermes natalensis.</title>
        <authorList>
            <person name="Schwitalla J."/>
            <person name="Benndorf R."/>
            <person name="Martin K."/>
            <person name="De Beer W."/>
            <person name="Kaster A.-K."/>
            <person name="Vollmers J."/>
            <person name="Poulsen M."/>
            <person name="Beemelmanns C."/>
        </authorList>
    </citation>
    <scope>NUCLEOTIDE SEQUENCE [LARGE SCALE GENOMIC DNA]</scope>
    <source>
        <strain evidence="4 5">RB5</strain>
    </source>
</reference>
<dbReference type="GO" id="GO:0071949">
    <property type="term" value="F:FAD binding"/>
    <property type="evidence" value="ECO:0007669"/>
    <property type="project" value="InterPro"/>
</dbReference>
<evidence type="ECO:0000256" key="2">
    <source>
        <dbReference type="ARBA" id="ARBA00023033"/>
    </source>
</evidence>
<dbReference type="PANTHER" id="PTHR13789">
    <property type="entry name" value="MONOOXYGENASE"/>
    <property type="match status" value="1"/>
</dbReference>
<evidence type="ECO:0000313" key="5">
    <source>
        <dbReference type="Proteomes" id="UP000466345"/>
    </source>
</evidence>
<name>A0A7K0CC95_9ACTN</name>